<dbReference type="AlphaFoldDB" id="A0A852WP33"/>
<comment type="caution">
    <text evidence="1">The sequence shown here is derived from an EMBL/GenBank/DDBJ whole genome shotgun (WGS) entry which is preliminary data.</text>
</comment>
<sequence>MPSDETAPQLDQLWSLLVQLDEGLWRRMPTTIRGRRACDPALIEEALRALLDAQRAVAGLGLTHLRFPPTALSQAQLEDSVAAARVLLEGVAAEPPSADWSPGIERTQTALTLTEQALHARLR</sequence>
<protein>
    <submittedName>
        <fullName evidence="1">Uncharacterized protein</fullName>
    </submittedName>
</protein>
<dbReference type="Proteomes" id="UP000573599">
    <property type="component" value="Unassembled WGS sequence"/>
</dbReference>
<dbReference type="EMBL" id="JACCAB010000001">
    <property type="protein sequence ID" value="NYG08634.1"/>
    <property type="molecule type" value="Genomic_DNA"/>
</dbReference>
<gene>
    <name evidence="1" type="ORF">BJ986_003121</name>
</gene>
<evidence type="ECO:0000313" key="1">
    <source>
        <dbReference type="EMBL" id="NYG08634.1"/>
    </source>
</evidence>
<accession>A0A852WP33</accession>
<evidence type="ECO:0000313" key="2">
    <source>
        <dbReference type="Proteomes" id="UP000573599"/>
    </source>
</evidence>
<keyword evidence="2" id="KW-1185">Reference proteome</keyword>
<reference evidence="1 2" key="1">
    <citation type="submission" date="2020-07" db="EMBL/GenBank/DDBJ databases">
        <title>Sequencing the genomes of 1000 actinobacteria strains.</title>
        <authorList>
            <person name="Klenk H.-P."/>
        </authorList>
    </citation>
    <scope>NUCLEOTIDE SEQUENCE [LARGE SCALE GENOMIC DNA]</scope>
    <source>
        <strain evidence="1 2">DSM 23987</strain>
    </source>
</reference>
<proteinExistence type="predicted"/>
<organism evidence="1 2">
    <name type="scientific">Pedococcus badiiscoriae</name>
    <dbReference type="NCBI Taxonomy" id="642776"/>
    <lineage>
        <taxon>Bacteria</taxon>
        <taxon>Bacillati</taxon>
        <taxon>Actinomycetota</taxon>
        <taxon>Actinomycetes</taxon>
        <taxon>Micrococcales</taxon>
        <taxon>Intrasporangiaceae</taxon>
        <taxon>Pedococcus</taxon>
    </lineage>
</organism>
<dbReference type="RefSeq" id="WP_179423197.1">
    <property type="nucleotide sequence ID" value="NZ_JACCAB010000001.1"/>
</dbReference>
<name>A0A852WP33_9MICO</name>